<keyword evidence="1" id="KW-0812">Transmembrane</keyword>
<dbReference type="AlphaFoldDB" id="A0AA40CVB4"/>
<keyword evidence="1" id="KW-1133">Transmembrane helix</keyword>
<organism evidence="2 3">
    <name type="scientific">Cercophora samala</name>
    <dbReference type="NCBI Taxonomy" id="330535"/>
    <lineage>
        <taxon>Eukaryota</taxon>
        <taxon>Fungi</taxon>
        <taxon>Dikarya</taxon>
        <taxon>Ascomycota</taxon>
        <taxon>Pezizomycotina</taxon>
        <taxon>Sordariomycetes</taxon>
        <taxon>Sordariomycetidae</taxon>
        <taxon>Sordariales</taxon>
        <taxon>Lasiosphaeriaceae</taxon>
        <taxon>Cercophora</taxon>
    </lineage>
</organism>
<protein>
    <submittedName>
        <fullName evidence="2">Uncharacterized protein</fullName>
    </submittedName>
</protein>
<evidence type="ECO:0000256" key="1">
    <source>
        <dbReference type="SAM" id="Phobius"/>
    </source>
</evidence>
<feature type="transmembrane region" description="Helical" evidence="1">
    <location>
        <begin position="63"/>
        <end position="83"/>
    </location>
</feature>
<reference evidence="2" key="1">
    <citation type="submission" date="2023-06" db="EMBL/GenBank/DDBJ databases">
        <title>Genome-scale phylogeny and comparative genomics of the fungal order Sordariales.</title>
        <authorList>
            <consortium name="Lawrence Berkeley National Laboratory"/>
            <person name="Hensen N."/>
            <person name="Bonometti L."/>
            <person name="Westerberg I."/>
            <person name="Brannstrom I.O."/>
            <person name="Guillou S."/>
            <person name="Cros-Aarteil S."/>
            <person name="Calhoun S."/>
            <person name="Haridas S."/>
            <person name="Kuo A."/>
            <person name="Mondo S."/>
            <person name="Pangilinan J."/>
            <person name="Riley R."/>
            <person name="Labutti K."/>
            <person name="Andreopoulos B."/>
            <person name="Lipzen A."/>
            <person name="Chen C."/>
            <person name="Yanf M."/>
            <person name="Daum C."/>
            <person name="Ng V."/>
            <person name="Clum A."/>
            <person name="Steindorff A."/>
            <person name="Ohm R."/>
            <person name="Martin F."/>
            <person name="Silar P."/>
            <person name="Natvig D."/>
            <person name="Lalanne C."/>
            <person name="Gautier V."/>
            <person name="Ament-Velasquez S.L."/>
            <person name="Kruys A."/>
            <person name="Hutchinson M.I."/>
            <person name="Powell A.J."/>
            <person name="Barry K."/>
            <person name="Miller A.N."/>
            <person name="Grigoriev I.V."/>
            <person name="Debuchy R."/>
            <person name="Gladieux P."/>
            <person name="Thoren M.H."/>
            <person name="Johannesson H."/>
        </authorList>
    </citation>
    <scope>NUCLEOTIDE SEQUENCE</scope>
    <source>
        <strain evidence="2">CBS 307.81</strain>
    </source>
</reference>
<comment type="caution">
    <text evidence="2">The sequence shown here is derived from an EMBL/GenBank/DDBJ whole genome shotgun (WGS) entry which is preliminary data.</text>
</comment>
<gene>
    <name evidence="2" type="ORF">QBC41DRAFT_97547</name>
</gene>
<dbReference type="EMBL" id="JAULSY010000343">
    <property type="protein sequence ID" value="KAK0650554.1"/>
    <property type="molecule type" value="Genomic_DNA"/>
</dbReference>
<evidence type="ECO:0000313" key="3">
    <source>
        <dbReference type="Proteomes" id="UP001174997"/>
    </source>
</evidence>
<evidence type="ECO:0000313" key="2">
    <source>
        <dbReference type="EMBL" id="KAK0650554.1"/>
    </source>
</evidence>
<sequence length="212" mass="23675">MDIESRTKAQQLFLPIANHPPPSRPRTPILKLKTDFPVSSDEAPTHPQTPLDAWDWPIALRQLTALLLFALQFFITISWHPGFLSLAVSASSNSLFIADSIITCLAVVISSYVHFCIASLDYEPVWDYPQAEGPEDQRGWSWKPVYFYILAADETLILVATASSGLQNVCSWGLLAVTVGSWYVGWKLGAVKVMSSRLWKADEESRPLRLTV</sequence>
<name>A0AA40CVB4_9PEZI</name>
<proteinExistence type="predicted"/>
<dbReference type="Proteomes" id="UP001174997">
    <property type="component" value="Unassembled WGS sequence"/>
</dbReference>
<accession>A0AA40CVB4</accession>
<keyword evidence="1" id="KW-0472">Membrane</keyword>
<keyword evidence="3" id="KW-1185">Reference proteome</keyword>
<feature type="transmembrane region" description="Helical" evidence="1">
    <location>
        <begin position="95"/>
        <end position="115"/>
    </location>
</feature>